<gene>
    <name evidence="2" type="ORF">A2867_05395</name>
</gene>
<dbReference type="NCBIfam" id="TIGR02532">
    <property type="entry name" value="IV_pilin_GFxxxE"/>
    <property type="match status" value="1"/>
</dbReference>
<dbReference type="SUPFAM" id="SSF54523">
    <property type="entry name" value="Pili subunits"/>
    <property type="match status" value="1"/>
</dbReference>
<evidence type="ECO:0000313" key="2">
    <source>
        <dbReference type="EMBL" id="OGE29286.1"/>
    </source>
</evidence>
<dbReference type="Pfam" id="PF07963">
    <property type="entry name" value="N_methyl"/>
    <property type="match status" value="1"/>
</dbReference>
<evidence type="ECO:0000256" key="1">
    <source>
        <dbReference type="SAM" id="Phobius"/>
    </source>
</evidence>
<feature type="transmembrane region" description="Helical" evidence="1">
    <location>
        <begin position="12"/>
        <end position="30"/>
    </location>
</feature>
<accession>A0A1F5JKZ6</accession>
<keyword evidence="1" id="KW-0472">Membrane</keyword>
<dbReference type="InterPro" id="IPR012902">
    <property type="entry name" value="N_methyl_site"/>
</dbReference>
<dbReference type="AlphaFoldDB" id="A0A1F5JKZ6"/>
<evidence type="ECO:0008006" key="4">
    <source>
        <dbReference type="Google" id="ProtNLM"/>
    </source>
</evidence>
<proteinExistence type="predicted"/>
<comment type="caution">
    <text evidence="2">The sequence shown here is derived from an EMBL/GenBank/DDBJ whole genome shotgun (WGS) entry which is preliminary data.</text>
</comment>
<keyword evidence="1" id="KW-0812">Transmembrane</keyword>
<keyword evidence="1" id="KW-1133">Transmembrane helix</keyword>
<reference evidence="2 3" key="1">
    <citation type="journal article" date="2016" name="Nat. Commun.">
        <title>Thousands of microbial genomes shed light on interconnected biogeochemical processes in an aquifer system.</title>
        <authorList>
            <person name="Anantharaman K."/>
            <person name="Brown C.T."/>
            <person name="Hug L.A."/>
            <person name="Sharon I."/>
            <person name="Castelle C.J."/>
            <person name="Probst A.J."/>
            <person name="Thomas B.C."/>
            <person name="Singh A."/>
            <person name="Wilkins M.J."/>
            <person name="Karaoz U."/>
            <person name="Brodie E.L."/>
            <person name="Williams K.H."/>
            <person name="Hubbard S.S."/>
            <person name="Banfield J.F."/>
        </authorList>
    </citation>
    <scope>NUCLEOTIDE SEQUENCE [LARGE SCALE GENOMIC DNA]</scope>
</reference>
<dbReference type="Gene3D" id="3.30.700.10">
    <property type="entry name" value="Glycoprotein, Type 4 Pilin"/>
    <property type="match status" value="1"/>
</dbReference>
<evidence type="ECO:0000313" key="3">
    <source>
        <dbReference type="Proteomes" id="UP000177555"/>
    </source>
</evidence>
<protein>
    <recommendedName>
        <fullName evidence="4">General secretion pathway GspH domain-containing protein</fullName>
    </recommendedName>
</protein>
<dbReference type="Proteomes" id="UP000177555">
    <property type="component" value="Unassembled WGS sequence"/>
</dbReference>
<sequence>MKKNGFTLIELILYIAIITIVMGALIPFAWDVIEGGVKSSAEQEVSSQARYVSERIKYEIRNANAINSISATSIDLNTDTNATTVIDYAGGKIRIKYGAGGTPVNLNSNDTNVTNLTFSDYSSADAKTKHIQFAFTIDDNYTGSRQEYDAPAIAAESSAELRSN</sequence>
<name>A0A1F5JKZ6_9BACT</name>
<dbReference type="InterPro" id="IPR045584">
    <property type="entry name" value="Pilin-like"/>
</dbReference>
<organism evidence="2 3">
    <name type="scientific">Candidatus Daviesbacteria bacterium RIFCSPHIGHO2_01_FULL_40_11</name>
    <dbReference type="NCBI Taxonomy" id="1797762"/>
    <lineage>
        <taxon>Bacteria</taxon>
        <taxon>Candidatus Daviesiibacteriota</taxon>
    </lineage>
</organism>
<dbReference type="EMBL" id="MFCP01000008">
    <property type="protein sequence ID" value="OGE29286.1"/>
    <property type="molecule type" value="Genomic_DNA"/>
</dbReference>